<proteinExistence type="predicted"/>
<comment type="caution">
    <text evidence="1">The sequence shown here is derived from an EMBL/GenBank/DDBJ whole genome shotgun (WGS) entry which is preliminary data.</text>
</comment>
<name>A0A401IP32_9VIRU</name>
<dbReference type="EMBL" id="BFCC01000001">
    <property type="protein sequence ID" value="GBG35362.1"/>
    <property type="molecule type" value="Genomic_DNA"/>
</dbReference>
<accession>A0A401IP32</accession>
<organism evidence="1">
    <name type="scientific">Hemigrapsus takanoi nimavirus</name>
    <dbReference type="NCBI Taxonomy" id="2133792"/>
    <lineage>
        <taxon>Viruses</taxon>
        <taxon>Viruses incertae sedis</taxon>
        <taxon>Naldaviricetes</taxon>
        <taxon>Nimaviridae</taxon>
    </lineage>
</organism>
<protein>
    <submittedName>
        <fullName evidence="1">Wsv332-like protein</fullName>
    </submittedName>
</protein>
<evidence type="ECO:0000313" key="1">
    <source>
        <dbReference type="EMBL" id="GBG35362.1"/>
    </source>
</evidence>
<sequence length="779" mass="86167">MASKAVIFDETGMCVADTAQIKRRIQAMAAQERAIVEEASVRFLYDIVKLAHSHDMEQVGDVVVDLTKLLKDIIMNYNTTSLKTFKGDLLLSNTSPSSAAQTIPKEKTLREVIEVVASSTFNPSNILAMMCQHFGVGHIDECIAKIPAAFNNFNPIYLEDAVWLQCCENGACSCKMLPEDINVASPASALVAFLSCMNHKRAYNGVAGFEGAHASVADLDAAGPTARFGRYVRFPLRETLVACVGGGSVEAIRAMPLEDRAFVAMIYTFLFFSRYANVSGDMLNRVLYVIAVKFILKSVEMLFYEYENATRDTDGGLFLKYTVGYLPSVIMAAPFAIEKAYNEWRSGLFAGPILALVHNSWKNECSVNDAQMASKVLVDKINHLSQKSKLSPSRNQQECTLGSTRSVRNMENYIPFGLYRVSRGQNGVVTGIKSENGSMIGLVKRHSNGMNLPCNAFSVLPELPPLVQLGPKGRGDQTRFELSIFGTKVKDTSYGRLDGFIMCMIDRLFVSKFQNTFSDDRRANEEITKAISQAVSEVMFERNRAVSADIINNVYMLPDRQDFDHQPFAGEEIPSMDVGACAVFMPWKRPVVPSPNIDAMGIAQLELTMSRDPKWAPVLTQLFFFMGRIASQIIHSTISNMYGLNTESLETRQIESDKGMVTRAMTEAIKNVKSEWVREGGEDELQQQLSIKIGSKRSFNQSSMGKSQTSSSTTGLVGPKASVSLALYKCLREICIDQDWNPATIIGYAEFLVKFCGKLDEFVMSVSTNPSSLDFVQGC</sequence>
<reference evidence="1" key="1">
    <citation type="journal article" date="2018" name="J. Virol.">
        <title>Crustacean Genome Exploration Reveals the Evolutionary Origin of White Spot Syndrome Virus.</title>
        <authorList>
            <person name="Kawato S."/>
            <person name="Shitara A."/>
            <person name="Wang Y."/>
            <person name="Nozaki R."/>
            <person name="Kondo H."/>
            <person name="Hirono I."/>
        </authorList>
    </citation>
    <scope>NUCLEOTIDE SEQUENCE</scope>
    <source>
        <strain evidence="1">TUMSAT-1</strain>
    </source>
</reference>